<dbReference type="AlphaFoldDB" id="A0A2G5EM96"/>
<evidence type="ECO:0000256" key="7">
    <source>
        <dbReference type="SAM" id="Phobius"/>
    </source>
</evidence>
<keyword evidence="9" id="KW-1185">Reference proteome</keyword>
<dbReference type="Pfam" id="PF04420">
    <property type="entry name" value="CHD5"/>
    <property type="match status" value="1"/>
</dbReference>
<dbReference type="GO" id="GO:0071816">
    <property type="term" value="P:tail-anchored membrane protein insertion into ER membrane"/>
    <property type="evidence" value="ECO:0007669"/>
    <property type="project" value="InterPro"/>
</dbReference>
<proteinExistence type="inferred from homology"/>
<keyword evidence="4" id="KW-0256">Endoplasmic reticulum</keyword>
<dbReference type="GO" id="GO:0043529">
    <property type="term" value="C:GET complex"/>
    <property type="evidence" value="ECO:0007669"/>
    <property type="project" value="TreeGrafter"/>
</dbReference>
<dbReference type="InParanoid" id="A0A2G5EM96"/>
<evidence type="ECO:0000256" key="1">
    <source>
        <dbReference type="ARBA" id="ARBA00004586"/>
    </source>
</evidence>
<dbReference type="PANTHER" id="PTHR42650:SF1">
    <property type="entry name" value="GUIDED ENTRY OF TAIL-ANCHORED PROTEINS FACTOR 1"/>
    <property type="match status" value="1"/>
</dbReference>
<comment type="subcellular location">
    <subcellularLocation>
        <location evidence="1">Endoplasmic reticulum membrane</location>
    </subcellularLocation>
</comment>
<dbReference type="PANTHER" id="PTHR42650">
    <property type="entry name" value="TAIL-ANCHORED PROTEIN INSERTION RECEPTOR WRB"/>
    <property type="match status" value="1"/>
</dbReference>
<dbReference type="OrthoDB" id="512018at2759"/>
<dbReference type="GO" id="GO:0005789">
    <property type="term" value="C:endoplasmic reticulum membrane"/>
    <property type="evidence" value="ECO:0007669"/>
    <property type="project" value="UniProtKB-SubCell"/>
</dbReference>
<dbReference type="Proteomes" id="UP000230069">
    <property type="component" value="Unassembled WGS sequence"/>
</dbReference>
<feature type="transmembrane region" description="Helical" evidence="7">
    <location>
        <begin position="102"/>
        <end position="123"/>
    </location>
</feature>
<reference evidence="8 9" key="1">
    <citation type="submission" date="2017-09" db="EMBL/GenBank/DDBJ databases">
        <title>WGS assembly of Aquilegia coerulea Goldsmith.</title>
        <authorList>
            <person name="Hodges S."/>
            <person name="Kramer E."/>
            <person name="Nordborg M."/>
            <person name="Tomkins J."/>
            <person name="Borevitz J."/>
            <person name="Derieg N."/>
            <person name="Yan J."/>
            <person name="Mihaltcheva S."/>
            <person name="Hayes R.D."/>
            <person name="Rokhsar D."/>
        </authorList>
    </citation>
    <scope>NUCLEOTIDE SEQUENCE [LARGE SCALE GENOMIC DNA]</scope>
    <source>
        <strain evidence="9">cv. Goldsmith</strain>
    </source>
</reference>
<evidence type="ECO:0000256" key="5">
    <source>
        <dbReference type="ARBA" id="ARBA00022989"/>
    </source>
</evidence>
<dbReference type="InterPro" id="IPR028945">
    <property type="entry name" value="Get1"/>
</dbReference>
<keyword evidence="6 7" id="KW-0472">Membrane</keyword>
<evidence type="ECO:0000256" key="4">
    <source>
        <dbReference type="ARBA" id="ARBA00022824"/>
    </source>
</evidence>
<keyword evidence="3 7" id="KW-0812">Transmembrane</keyword>
<evidence type="ECO:0000313" key="9">
    <source>
        <dbReference type="Proteomes" id="UP000230069"/>
    </source>
</evidence>
<evidence type="ECO:0000256" key="2">
    <source>
        <dbReference type="ARBA" id="ARBA00010799"/>
    </source>
</evidence>
<evidence type="ECO:0000313" key="8">
    <source>
        <dbReference type="EMBL" id="PIA56850.1"/>
    </source>
</evidence>
<accession>A0A2G5EM96</accession>
<evidence type="ECO:0000256" key="3">
    <source>
        <dbReference type="ARBA" id="ARBA00022692"/>
    </source>
</evidence>
<evidence type="ECO:0008006" key="10">
    <source>
        <dbReference type="Google" id="ProtNLM"/>
    </source>
</evidence>
<dbReference type="EMBL" id="KZ305024">
    <property type="protein sequence ID" value="PIA56850.1"/>
    <property type="molecule type" value="Genomic_DNA"/>
</dbReference>
<gene>
    <name evidence="8" type="ORF">AQUCO_00700894v1</name>
</gene>
<organism evidence="8 9">
    <name type="scientific">Aquilegia coerulea</name>
    <name type="common">Rocky mountain columbine</name>
    <dbReference type="NCBI Taxonomy" id="218851"/>
    <lineage>
        <taxon>Eukaryota</taxon>
        <taxon>Viridiplantae</taxon>
        <taxon>Streptophyta</taxon>
        <taxon>Embryophyta</taxon>
        <taxon>Tracheophyta</taxon>
        <taxon>Spermatophyta</taxon>
        <taxon>Magnoliopsida</taxon>
        <taxon>Ranunculales</taxon>
        <taxon>Ranunculaceae</taxon>
        <taxon>Thalictroideae</taxon>
        <taxon>Aquilegia</taxon>
    </lineage>
</organism>
<protein>
    <recommendedName>
        <fullName evidence="10">Tail-anchored protein insertion receptor WRB</fullName>
    </recommendedName>
</protein>
<name>A0A2G5EM96_AQUCA</name>
<keyword evidence="5 7" id="KW-1133">Transmembrane helix</keyword>
<sequence>MEETVKTRSSIAALLIFLLTIVLQYISIFLDCNLKKRKSGNSEQMQLRSEIKELLKEAGTLSNPSTFAQAAKLRRMAAAKEKELIKSQEMHSKESKLSYDTYVRALTISKVVAYLVLIIWFWGDPVAVVSQPLLQPFGKVLSWKAGDPSNDHIKVGVIPWLIMSNRVGKFLCQKLPK</sequence>
<dbReference type="FunCoup" id="A0A2G5EM96">
    <property type="interactions" value="1129"/>
</dbReference>
<comment type="similarity">
    <text evidence="2">Belongs to the WRB/GET1 family.</text>
</comment>
<feature type="transmembrane region" description="Helical" evidence="7">
    <location>
        <begin position="12"/>
        <end position="30"/>
    </location>
</feature>
<evidence type="ECO:0000256" key="6">
    <source>
        <dbReference type="ARBA" id="ARBA00023136"/>
    </source>
</evidence>
<dbReference type="GO" id="GO:0043495">
    <property type="term" value="F:protein-membrane adaptor activity"/>
    <property type="evidence" value="ECO:0007669"/>
    <property type="project" value="TreeGrafter"/>
</dbReference>